<dbReference type="GO" id="GO:0008270">
    <property type="term" value="F:zinc ion binding"/>
    <property type="evidence" value="ECO:0007669"/>
    <property type="project" value="UniProtKB-KW"/>
</dbReference>
<evidence type="ECO:0000259" key="19">
    <source>
        <dbReference type="PROSITE" id="PS51455"/>
    </source>
</evidence>
<dbReference type="GO" id="GO:0000285">
    <property type="term" value="F:1-phosphatidylinositol-3-phosphate 5-kinase activity"/>
    <property type="evidence" value="ECO:0007669"/>
    <property type="project" value="UniProtKB-EC"/>
</dbReference>
<feature type="domain" description="DEP" evidence="18">
    <location>
        <begin position="272"/>
        <end position="348"/>
    </location>
</feature>
<keyword evidence="6 15" id="KW-0547">Nucleotide-binding</keyword>
<dbReference type="FunFam" id="3.50.7.10:FF:000007">
    <property type="entry name" value="1-phosphatidylinositol 3-phosphate 5-kinase isoform X1"/>
    <property type="match status" value="1"/>
</dbReference>
<dbReference type="CDD" id="cd15725">
    <property type="entry name" value="FYVE_PIKfyve_Fab1"/>
    <property type="match status" value="1"/>
</dbReference>
<dbReference type="PROSITE" id="PS50186">
    <property type="entry name" value="DEP"/>
    <property type="match status" value="1"/>
</dbReference>
<keyword evidence="10" id="KW-0862">Zinc</keyword>
<dbReference type="PANTHER" id="PTHR46715:SF1">
    <property type="entry name" value="1-PHOSPHATIDYLINOSITOL 3-PHOSPHATE 5-KINASE"/>
    <property type="match status" value="1"/>
</dbReference>
<keyword evidence="9 15" id="KW-0418">Kinase</keyword>
<dbReference type="GO" id="GO:0090385">
    <property type="term" value="P:phagosome-lysosome fusion"/>
    <property type="evidence" value="ECO:0007669"/>
    <property type="project" value="TreeGrafter"/>
</dbReference>
<dbReference type="SUPFAM" id="SSF57903">
    <property type="entry name" value="FYVE/PHD zinc finger"/>
    <property type="match status" value="1"/>
</dbReference>
<evidence type="ECO:0000256" key="8">
    <source>
        <dbReference type="ARBA" id="ARBA00022771"/>
    </source>
</evidence>
<dbReference type="CDD" id="cd03334">
    <property type="entry name" value="Fab1_TCP"/>
    <property type="match status" value="1"/>
</dbReference>
<evidence type="ECO:0000313" key="20">
    <source>
        <dbReference type="EMBL" id="KAK9502569.1"/>
    </source>
</evidence>
<dbReference type="SUPFAM" id="SSF56104">
    <property type="entry name" value="SAICAR synthase-like"/>
    <property type="match status" value="1"/>
</dbReference>
<evidence type="ECO:0000259" key="18">
    <source>
        <dbReference type="PROSITE" id="PS50186"/>
    </source>
</evidence>
<dbReference type="Pfam" id="PF01363">
    <property type="entry name" value="FYVE"/>
    <property type="match status" value="1"/>
</dbReference>
<dbReference type="InterPro" id="IPR043548">
    <property type="entry name" value="PIKfyve"/>
</dbReference>
<keyword evidence="11 15" id="KW-0067">ATP-binding</keyword>
<keyword evidence="3" id="KW-0597">Phosphoprotein</keyword>
<organism evidence="20 21">
    <name type="scientific">Rhynocoris fuscipes</name>
    <dbReference type="NCBI Taxonomy" id="488301"/>
    <lineage>
        <taxon>Eukaryota</taxon>
        <taxon>Metazoa</taxon>
        <taxon>Ecdysozoa</taxon>
        <taxon>Arthropoda</taxon>
        <taxon>Hexapoda</taxon>
        <taxon>Insecta</taxon>
        <taxon>Pterygota</taxon>
        <taxon>Neoptera</taxon>
        <taxon>Paraneoptera</taxon>
        <taxon>Hemiptera</taxon>
        <taxon>Heteroptera</taxon>
        <taxon>Panheteroptera</taxon>
        <taxon>Cimicomorpha</taxon>
        <taxon>Reduviidae</taxon>
        <taxon>Harpactorinae</taxon>
        <taxon>Harpactorini</taxon>
        <taxon>Rhynocoris</taxon>
    </lineage>
</organism>
<evidence type="ECO:0000256" key="15">
    <source>
        <dbReference type="PROSITE-ProRule" id="PRU00781"/>
    </source>
</evidence>
<dbReference type="EMBL" id="JAPXFL010000008">
    <property type="protein sequence ID" value="KAK9502569.1"/>
    <property type="molecule type" value="Genomic_DNA"/>
</dbReference>
<comment type="catalytic activity">
    <reaction evidence="13">
        <text>a 1,2-diacyl-sn-glycero-3-phospho-(1D-myo-inositol-3-phosphate) + ATP = a 1,2-diacyl-sn-glycero-3-phospho-(1D-myo-inositol-3,5-bisphosphate) + ADP + H(+)</text>
        <dbReference type="Rhea" id="RHEA:13609"/>
        <dbReference type="ChEBI" id="CHEBI:15378"/>
        <dbReference type="ChEBI" id="CHEBI:30616"/>
        <dbReference type="ChEBI" id="CHEBI:57923"/>
        <dbReference type="ChEBI" id="CHEBI:58088"/>
        <dbReference type="ChEBI" id="CHEBI:456216"/>
        <dbReference type="EC" id="2.7.1.150"/>
    </reaction>
    <physiologicalReaction direction="left-to-right" evidence="13">
        <dbReference type="Rhea" id="RHEA:13610"/>
    </physiologicalReaction>
</comment>
<dbReference type="InterPro" id="IPR027484">
    <property type="entry name" value="PInositol-4-P-5-kinase_N"/>
</dbReference>
<dbReference type="InterPro" id="IPR002423">
    <property type="entry name" value="Cpn60/GroEL/TCP-1"/>
</dbReference>
<dbReference type="InterPro" id="IPR017455">
    <property type="entry name" value="Znf_FYVE-rel"/>
</dbReference>
<evidence type="ECO:0000256" key="5">
    <source>
        <dbReference type="ARBA" id="ARBA00022723"/>
    </source>
</evidence>
<evidence type="ECO:0000256" key="4">
    <source>
        <dbReference type="ARBA" id="ARBA00022679"/>
    </source>
</evidence>
<dbReference type="GO" id="GO:0046488">
    <property type="term" value="P:phosphatidylinositol metabolic process"/>
    <property type="evidence" value="ECO:0007669"/>
    <property type="project" value="UniProtKB-UniRule"/>
</dbReference>
<name>A0AAW1D1Y5_9HEMI</name>
<protein>
    <recommendedName>
        <fullName evidence="2">1-phosphatidylinositol-3-phosphate 5-kinase</fullName>
        <ecNumber evidence="2">2.7.1.150</ecNumber>
    </recommendedName>
</protein>
<feature type="compositionally biased region" description="Polar residues" evidence="16">
    <location>
        <begin position="1353"/>
        <end position="1363"/>
    </location>
</feature>
<keyword evidence="12" id="KW-0472">Membrane</keyword>
<dbReference type="Pfam" id="PF00118">
    <property type="entry name" value="Cpn60_TCP1"/>
    <property type="match status" value="1"/>
</dbReference>
<dbReference type="FunFam" id="3.30.40.10:FF:000057">
    <property type="entry name" value="1-phosphatidylinositol 3-phosphate 5-kinase isoform X1"/>
    <property type="match status" value="1"/>
</dbReference>
<evidence type="ECO:0000256" key="10">
    <source>
        <dbReference type="ARBA" id="ARBA00022833"/>
    </source>
</evidence>
<dbReference type="Gene3D" id="3.50.7.10">
    <property type="entry name" value="GroEL"/>
    <property type="match status" value="1"/>
</dbReference>
<dbReference type="InterPro" id="IPR036390">
    <property type="entry name" value="WH_DNA-bd_sf"/>
</dbReference>
<keyword evidence="5" id="KW-0479">Metal-binding</keyword>
<feature type="region of interest" description="Disordered" evidence="16">
    <location>
        <begin position="1575"/>
        <end position="1622"/>
    </location>
</feature>
<sequence>MDGNQINENKLTEFPPITPDDDNSGFTGLFSRFFKGRGDNEVVKNSTASTRETLETNKEWRDTESKQKKEMDNELPINIKEGRSLPNLRHRISNLLRSGKQSELKKNWMPDSVSKECYNCGERFTTFRRRHHCRVCGLIFCFRCCFQEIPGKIMNCNGDLKVCTHCGRLVLTYLRSSEADLNADQMTLLDELETKFGEAADTDNFVSDSIGMSRGSVANTSLTGGNVGISGSLSSEDGARRKTSVGYYKENTPGPRCESGKNSIRSILDEAVSSGTLVCSTLRYRLRTYYSCFTDTQLIDWIVSNHKAANRLQGIVLGQAMLQYGYIECITHEGNNFSDSGALYRIIPGGIDRDESRRDSSADSENELIAERSLKASNSIFNLDLNINDKSVLATRPLKFNDSSSNNFDSDETSCNGNENIDITDECDKEVQVVIDAFCSNNEIQPVVDYNNIHPAQLSEQQRIPYRILSEAFADHCSNYMSQLFERESVSQSWADIISPLTSRVVSSIRPYLAKSNKDAMDIRRYVQIKKVAGGLKRECQIVSGVVFSKNLPRKSMPTRMVDPQILLLSSAVMYQRVEGKYLSLEPVIMQEQDYVTRTVSKIVDLGANVVVVGKSVIRPAQDLLAAKGISFIANVKSSVLERLARLTGADILSSVDAHLGSPKLGVCSLFRVTSFNNDHGREKTLMVFEGCRYPELGCTILLRGGSNSELARVKNVTSNLLFAKYNAQLEISYLMDAGARPPSPPSDEGIFSEMTLGSSETSQNIDEDSTTSCVKEKYNPSQANSISDNKDSPSFLLTKSISHHKSDTTLKNNTQNEITNRSTENEITISTSCTTESVVDCNDPLRAYSVEEMQDNGERLSSTQGENELSISETTLPLDNRLVQALRHNILSISAYLKFTLPYLESEHGRQCPLRPYFGQKIYWSQQLDEGTTKNRINRDSDLYNLADKRHNQIKLKPVHEFVTAQLIQPADSTHVQTLLASYRARGGRIPIYHSTEYAPLPPLSVNDSSGIKDILDPVNHQRLTILFCMYSPHSSNFPGFCVDPRIVTMELYNTQDVPIGQFLEQYCFRPKQTCYQGSCDTPAIGHIRRFVHHNGVVHIKLQNFSRSLPSYDIYTLNWCHQCNVGTSVRRLSPGAKALSFAKYLELRFYGDMYRGRTEGKCEHLLNHEYVHYFAMGNTLASLTYSKILIWEISLPPLVLITERETYNETVKIEEMKTWSLMGAQVFSAIANKIATINIGEATVSSMRQQLHKDQSLFKSRLEEVQALLGTGSITSSNKETDQNSSDGINKEVNSVRHQWRVEDSIVMVKRQMCELVEEWNNRLSEAELAAKKEEKSKKANSESKQSPHHSALQQHSSSFSDSVVDGLPPSSYDDIEPPQLGEEAVDQEENTSVSPSRLESVDGEINVPDIDDCDGCQPGIIVEVKQQPTVSDKKSVRAILSQLLPSSSHNPHIQIPMGNLEHHLLPLGYLVPVIVYEKEPSSIIAYALNCVEYKAALDQIRASISTAQNAYTSVLIDQSIKNSPATKRKSTSSDMGNKDSLETTLGSSVSGSSANDNKKAGGTGVLSFLRTSSSGSVDKSMKGNIEGVHYSPSPSSDGFLDEDVKVDPDMKSKSPKPPSQNIEVQFADSGASFKVKVYYADDFSKLRALVLPEGEEGYIRSLSRCVAWAASGGKSGSNFNKTKDDRFILKEMKKLETDLFITFAPQYFTYIDTCVRTGSPTLLGKILGVYKVICRSDRSNTTFRSFLLVMENLFHARLVKNKFDLKGSMRNRLVDASSQEAQSDTVLLDENLINMTCDNPIYILPHSKTILMKAIQNDTLFLSTQYVMDYSLLVGLDQSKKELVIGIIDYIRTFTWDKKLETMVKSIGQNKQPTVISPDEYRDRFIAAMHRYFLPVPDRWTGLGKGIDLSIEEDEEVK</sequence>
<reference evidence="20 21" key="1">
    <citation type="submission" date="2022-12" db="EMBL/GenBank/DDBJ databases">
        <title>Chromosome-level genome assembly of true bugs.</title>
        <authorList>
            <person name="Ma L."/>
            <person name="Li H."/>
        </authorList>
    </citation>
    <scope>NUCLEOTIDE SEQUENCE [LARGE SCALE GENOMIC DNA]</scope>
    <source>
        <strain evidence="20">Lab_2022b</strain>
    </source>
</reference>
<feature type="region of interest" description="Disordered" evidence="16">
    <location>
        <begin position="1524"/>
        <end position="1560"/>
    </location>
</feature>
<dbReference type="SMART" id="SM00049">
    <property type="entry name" value="DEP"/>
    <property type="match status" value="1"/>
</dbReference>
<dbReference type="InterPro" id="IPR027409">
    <property type="entry name" value="GroEL-like_apical_dom_sf"/>
</dbReference>
<feature type="compositionally biased region" description="Basic and acidic residues" evidence="16">
    <location>
        <begin position="1332"/>
        <end position="1343"/>
    </location>
</feature>
<proteinExistence type="predicted"/>
<dbReference type="SUPFAM" id="SSF46785">
    <property type="entry name" value="Winged helix' DNA-binding domain"/>
    <property type="match status" value="1"/>
</dbReference>
<evidence type="ECO:0000256" key="13">
    <source>
        <dbReference type="ARBA" id="ARBA00052820"/>
    </source>
</evidence>
<dbReference type="CDD" id="cd17300">
    <property type="entry name" value="PIPKc_PIKfyve"/>
    <property type="match status" value="1"/>
</dbReference>
<keyword evidence="8 14" id="KW-0863">Zinc-finger</keyword>
<dbReference type="InterPro" id="IPR044769">
    <property type="entry name" value="PIKfyve_PIPKc"/>
</dbReference>
<evidence type="ECO:0000256" key="7">
    <source>
        <dbReference type="ARBA" id="ARBA00022753"/>
    </source>
</evidence>
<dbReference type="Gene3D" id="3.30.800.10">
    <property type="entry name" value="Phosphatidylinositol Phosphate Kinase II Beta"/>
    <property type="match status" value="1"/>
</dbReference>
<dbReference type="InterPro" id="IPR011011">
    <property type="entry name" value="Znf_FYVE_PHD"/>
</dbReference>
<feature type="compositionally biased region" description="Polar residues" evidence="16">
    <location>
        <begin position="1544"/>
        <end position="1557"/>
    </location>
</feature>
<dbReference type="GO" id="GO:0010008">
    <property type="term" value="C:endosome membrane"/>
    <property type="evidence" value="ECO:0007669"/>
    <property type="project" value="UniProtKB-SubCell"/>
</dbReference>
<evidence type="ECO:0000256" key="14">
    <source>
        <dbReference type="PROSITE-ProRule" id="PRU00091"/>
    </source>
</evidence>
<evidence type="ECO:0000256" key="16">
    <source>
        <dbReference type="SAM" id="MobiDB-lite"/>
    </source>
</evidence>
<dbReference type="PROSITE" id="PS50178">
    <property type="entry name" value="ZF_FYVE"/>
    <property type="match status" value="1"/>
</dbReference>
<feature type="domain" description="PIPK" evidence="19">
    <location>
        <begin position="1571"/>
        <end position="1895"/>
    </location>
</feature>
<gene>
    <name evidence="20" type="ORF">O3M35_011320</name>
</gene>
<accession>A0AAW1D1Y5</accession>
<comment type="caution">
    <text evidence="20">The sequence shown here is derived from an EMBL/GenBank/DDBJ whole genome shotgun (WGS) entry which is preliminary data.</text>
</comment>
<evidence type="ECO:0000256" key="6">
    <source>
        <dbReference type="ARBA" id="ARBA00022741"/>
    </source>
</evidence>
<dbReference type="FunFam" id="3.30.810.10:FF:000001">
    <property type="entry name" value="1-phosphatidylinositol 3-phosphate 5-kinase FAB1"/>
    <property type="match status" value="1"/>
</dbReference>
<dbReference type="InterPro" id="IPR000306">
    <property type="entry name" value="Znf_FYVE"/>
</dbReference>
<feature type="region of interest" description="Disordered" evidence="16">
    <location>
        <begin position="1332"/>
        <end position="1407"/>
    </location>
</feature>
<feature type="compositionally biased region" description="Basic and acidic residues" evidence="16">
    <location>
        <begin position="52"/>
        <end position="69"/>
    </location>
</feature>
<dbReference type="Gene3D" id="1.10.10.10">
    <property type="entry name" value="Winged helix-like DNA-binding domain superfamily/Winged helix DNA-binding domain"/>
    <property type="match status" value="1"/>
</dbReference>
<comment type="subcellular location">
    <subcellularLocation>
        <location evidence="1">Endosome membrane</location>
    </subcellularLocation>
</comment>
<dbReference type="EC" id="2.7.1.150" evidence="2"/>
<dbReference type="PANTHER" id="PTHR46715">
    <property type="entry name" value="1-PHOSPHATIDYLINOSITOL 3-PHOSPHATE 5-KINASE"/>
    <property type="match status" value="1"/>
</dbReference>
<dbReference type="Gene3D" id="3.30.810.10">
    <property type="entry name" value="2-Layer Sandwich"/>
    <property type="match status" value="1"/>
</dbReference>
<keyword evidence="21" id="KW-1185">Reference proteome</keyword>
<dbReference type="InterPro" id="IPR002498">
    <property type="entry name" value="PInositol-4-P-4/5-kinase_core"/>
</dbReference>
<dbReference type="GO" id="GO:0005524">
    <property type="term" value="F:ATP binding"/>
    <property type="evidence" value="ECO:0007669"/>
    <property type="project" value="UniProtKB-UniRule"/>
</dbReference>
<dbReference type="InterPro" id="IPR036388">
    <property type="entry name" value="WH-like_DNA-bd_sf"/>
</dbReference>
<keyword evidence="7" id="KW-0967">Endosome</keyword>
<dbReference type="Proteomes" id="UP001461498">
    <property type="component" value="Unassembled WGS sequence"/>
</dbReference>
<dbReference type="SUPFAM" id="SSF52029">
    <property type="entry name" value="GroEL apical domain-like"/>
    <property type="match status" value="1"/>
</dbReference>
<dbReference type="GO" id="GO:0032438">
    <property type="term" value="P:melanosome organization"/>
    <property type="evidence" value="ECO:0007669"/>
    <property type="project" value="TreeGrafter"/>
</dbReference>
<dbReference type="GO" id="GO:0052810">
    <property type="term" value="F:1-phosphatidylinositol-5-kinase activity"/>
    <property type="evidence" value="ECO:0007669"/>
    <property type="project" value="UniProtKB-ARBA"/>
</dbReference>
<evidence type="ECO:0000256" key="9">
    <source>
        <dbReference type="ARBA" id="ARBA00022777"/>
    </source>
</evidence>
<dbReference type="GO" id="GO:0035556">
    <property type="term" value="P:intracellular signal transduction"/>
    <property type="evidence" value="ECO:0007669"/>
    <property type="project" value="InterPro"/>
</dbReference>
<dbReference type="PROSITE" id="PS51455">
    <property type="entry name" value="PIPK"/>
    <property type="match status" value="1"/>
</dbReference>
<feature type="region of interest" description="Disordered" evidence="16">
    <location>
        <begin position="44"/>
        <end position="69"/>
    </location>
</feature>
<evidence type="ECO:0000313" key="21">
    <source>
        <dbReference type="Proteomes" id="UP001461498"/>
    </source>
</evidence>
<dbReference type="Gene3D" id="3.30.40.10">
    <property type="entry name" value="Zinc/RING finger domain, C3HC4 (zinc finger)"/>
    <property type="match status" value="1"/>
</dbReference>
<feature type="compositionally biased region" description="Basic and acidic residues" evidence="16">
    <location>
        <begin position="1604"/>
        <end position="1614"/>
    </location>
</feature>
<evidence type="ECO:0000259" key="17">
    <source>
        <dbReference type="PROSITE" id="PS50178"/>
    </source>
</evidence>
<dbReference type="InterPro" id="IPR000591">
    <property type="entry name" value="DEP_dom"/>
</dbReference>
<evidence type="ECO:0000256" key="12">
    <source>
        <dbReference type="ARBA" id="ARBA00023136"/>
    </source>
</evidence>
<evidence type="ECO:0000256" key="1">
    <source>
        <dbReference type="ARBA" id="ARBA00004608"/>
    </source>
</evidence>
<dbReference type="Pfam" id="PF01504">
    <property type="entry name" value="PIP5K"/>
    <property type="match status" value="1"/>
</dbReference>
<evidence type="ECO:0000256" key="3">
    <source>
        <dbReference type="ARBA" id="ARBA00022553"/>
    </source>
</evidence>
<evidence type="ECO:0000256" key="2">
    <source>
        <dbReference type="ARBA" id="ARBA00012009"/>
    </source>
</evidence>
<feature type="domain" description="FYVE-type" evidence="17">
    <location>
        <begin position="111"/>
        <end position="166"/>
    </location>
</feature>
<dbReference type="InterPro" id="IPR013083">
    <property type="entry name" value="Znf_RING/FYVE/PHD"/>
</dbReference>
<feature type="region of interest" description="Disordered" evidence="16">
    <location>
        <begin position="1"/>
        <end position="22"/>
    </location>
</feature>
<dbReference type="Pfam" id="PF00610">
    <property type="entry name" value="DEP"/>
    <property type="match status" value="1"/>
</dbReference>
<dbReference type="SMART" id="SM00064">
    <property type="entry name" value="FYVE"/>
    <property type="match status" value="1"/>
</dbReference>
<evidence type="ECO:0000256" key="11">
    <source>
        <dbReference type="ARBA" id="ARBA00022840"/>
    </source>
</evidence>
<dbReference type="GO" id="GO:1903426">
    <property type="term" value="P:regulation of reactive oxygen species biosynthetic process"/>
    <property type="evidence" value="ECO:0007669"/>
    <property type="project" value="TreeGrafter"/>
</dbReference>
<dbReference type="SMART" id="SM00330">
    <property type="entry name" value="PIPKc"/>
    <property type="match status" value="1"/>
</dbReference>
<dbReference type="InterPro" id="IPR027483">
    <property type="entry name" value="PInositol-4-P-4/5-kinase_C_sf"/>
</dbReference>
<keyword evidence="4 15" id="KW-0808">Transferase</keyword>